<organism evidence="1 2">
    <name type="scientific">Paradevosia shaoguanensis</name>
    <dbReference type="NCBI Taxonomy" id="1335043"/>
    <lineage>
        <taxon>Bacteria</taxon>
        <taxon>Pseudomonadati</taxon>
        <taxon>Pseudomonadota</taxon>
        <taxon>Alphaproteobacteria</taxon>
        <taxon>Hyphomicrobiales</taxon>
        <taxon>Devosiaceae</taxon>
        <taxon>Paradevosia</taxon>
    </lineage>
</organism>
<accession>A0AA41QQV7</accession>
<comment type="caution">
    <text evidence="1">The sequence shown here is derived from an EMBL/GenBank/DDBJ whole genome shotgun (WGS) entry which is preliminary data.</text>
</comment>
<dbReference type="EMBL" id="JALAZD010000005">
    <property type="protein sequence ID" value="MCI0129352.1"/>
    <property type="molecule type" value="Genomic_DNA"/>
</dbReference>
<protein>
    <submittedName>
        <fullName evidence="1">Uncharacterized protein</fullName>
    </submittedName>
</protein>
<proteinExistence type="predicted"/>
<evidence type="ECO:0000313" key="2">
    <source>
        <dbReference type="Proteomes" id="UP001156140"/>
    </source>
</evidence>
<gene>
    <name evidence="1" type="ORF">ML536_21160</name>
</gene>
<reference evidence="1" key="1">
    <citation type="submission" date="2022-03" db="EMBL/GenBank/DDBJ databases">
        <title>The complete genome sequence of a Methyloterrigena soli.</title>
        <authorList>
            <person name="Zi Z."/>
        </authorList>
    </citation>
    <scope>NUCLEOTIDE SEQUENCE</scope>
    <source>
        <strain evidence="1">M48</strain>
    </source>
</reference>
<keyword evidence="2" id="KW-1185">Reference proteome</keyword>
<evidence type="ECO:0000313" key="1">
    <source>
        <dbReference type="EMBL" id="MCI0129352.1"/>
    </source>
</evidence>
<dbReference type="RefSeq" id="WP_035034850.1">
    <property type="nucleotide sequence ID" value="NZ_JAKETQ010000005.1"/>
</dbReference>
<dbReference type="Proteomes" id="UP001156140">
    <property type="component" value="Unassembled WGS sequence"/>
</dbReference>
<sequence>MTFRVDGVAIPTTTSLAVFEHHGRLDVGGRYEFLARVMRTDGAQNKVTVDVGGRALMTLSADFIVAIEGQERDPSNGA</sequence>
<dbReference type="AlphaFoldDB" id="A0AA41QQV7"/>
<name>A0AA41QQV7_9HYPH</name>